<dbReference type="KEGG" id="acan:ACA1_238620"/>
<feature type="region of interest" description="Disordered" evidence="1">
    <location>
        <begin position="1"/>
        <end position="124"/>
    </location>
</feature>
<feature type="compositionally biased region" description="Basic and acidic residues" evidence="1">
    <location>
        <begin position="46"/>
        <end position="77"/>
    </location>
</feature>
<dbReference type="VEuPathDB" id="AmoebaDB:ACA1_238620"/>
<evidence type="ECO:0000313" key="2">
    <source>
        <dbReference type="EMBL" id="ELR13317.1"/>
    </source>
</evidence>
<dbReference type="GeneID" id="14913967"/>
<name>L8GJV5_ACACF</name>
<dbReference type="RefSeq" id="XP_004335330.1">
    <property type="nucleotide sequence ID" value="XM_004335282.1"/>
</dbReference>
<reference evidence="2 3" key="1">
    <citation type="journal article" date="2013" name="Genome Biol.">
        <title>Genome of Acanthamoeba castellanii highlights extensive lateral gene transfer and early evolution of tyrosine kinase signaling.</title>
        <authorList>
            <person name="Clarke M."/>
            <person name="Lohan A.J."/>
            <person name="Liu B."/>
            <person name="Lagkouvardos I."/>
            <person name="Roy S."/>
            <person name="Zafar N."/>
            <person name="Bertelli C."/>
            <person name="Schilde C."/>
            <person name="Kianianmomeni A."/>
            <person name="Burglin T.R."/>
            <person name="Frech C."/>
            <person name="Turcotte B."/>
            <person name="Kopec K.O."/>
            <person name="Synnott J.M."/>
            <person name="Choo C."/>
            <person name="Paponov I."/>
            <person name="Finkler A."/>
            <person name="Soon Heng Tan C."/>
            <person name="Hutchins A.P."/>
            <person name="Weinmeier T."/>
            <person name="Rattei T."/>
            <person name="Chu J.S."/>
            <person name="Gimenez G."/>
            <person name="Irimia M."/>
            <person name="Rigden D.J."/>
            <person name="Fitzpatrick D.A."/>
            <person name="Lorenzo-Morales J."/>
            <person name="Bateman A."/>
            <person name="Chiu C.H."/>
            <person name="Tang P."/>
            <person name="Hegemann P."/>
            <person name="Fromm H."/>
            <person name="Raoult D."/>
            <person name="Greub G."/>
            <person name="Miranda-Saavedra D."/>
            <person name="Chen N."/>
            <person name="Nash P."/>
            <person name="Ginger M.L."/>
            <person name="Horn M."/>
            <person name="Schaap P."/>
            <person name="Caler L."/>
            <person name="Loftus B."/>
        </authorList>
    </citation>
    <scope>NUCLEOTIDE SEQUENCE [LARGE SCALE GENOMIC DNA]</scope>
    <source>
        <strain evidence="2 3">Neff</strain>
    </source>
</reference>
<evidence type="ECO:0000256" key="1">
    <source>
        <dbReference type="SAM" id="MobiDB-lite"/>
    </source>
</evidence>
<accession>L8GJV5</accession>
<organism evidence="2 3">
    <name type="scientific">Acanthamoeba castellanii (strain ATCC 30010 / Neff)</name>
    <dbReference type="NCBI Taxonomy" id="1257118"/>
    <lineage>
        <taxon>Eukaryota</taxon>
        <taxon>Amoebozoa</taxon>
        <taxon>Discosea</taxon>
        <taxon>Longamoebia</taxon>
        <taxon>Centramoebida</taxon>
        <taxon>Acanthamoebidae</taxon>
        <taxon>Acanthamoeba</taxon>
    </lineage>
</organism>
<gene>
    <name evidence="2" type="ORF">ACA1_238620</name>
</gene>
<keyword evidence="3" id="KW-1185">Reference proteome</keyword>
<dbReference type="EMBL" id="KB008093">
    <property type="protein sequence ID" value="ELR13317.1"/>
    <property type="molecule type" value="Genomic_DNA"/>
</dbReference>
<sequence length="124" mass="14071">MVVARRLVPMAEKRETTTAPLPDLTENIEEDWHAYKEGKGRHRHLERNEEKFPPKAHEENVPDHSETTPDPGKERVLKGHTLPVSLKAARRIQSEADKHATTATAQDLKRDAMSSAEHTSHTRV</sequence>
<dbReference type="Proteomes" id="UP000011083">
    <property type="component" value="Unassembled WGS sequence"/>
</dbReference>
<evidence type="ECO:0000313" key="3">
    <source>
        <dbReference type="Proteomes" id="UP000011083"/>
    </source>
</evidence>
<protein>
    <submittedName>
        <fullName evidence="2">Uncharacterized protein</fullName>
    </submittedName>
</protein>
<dbReference type="AlphaFoldDB" id="L8GJV5"/>
<proteinExistence type="predicted"/>